<feature type="transmembrane region" description="Helical" evidence="7">
    <location>
        <begin position="170"/>
        <end position="191"/>
    </location>
</feature>
<evidence type="ECO:0000256" key="5">
    <source>
        <dbReference type="ARBA" id="ARBA00022989"/>
    </source>
</evidence>
<feature type="transmembrane region" description="Helical" evidence="7">
    <location>
        <begin position="82"/>
        <end position="105"/>
    </location>
</feature>
<keyword evidence="6 7" id="KW-0472">Membrane</keyword>
<evidence type="ECO:0000256" key="4">
    <source>
        <dbReference type="ARBA" id="ARBA00022692"/>
    </source>
</evidence>
<feature type="transmembrane region" description="Helical" evidence="7">
    <location>
        <begin position="272"/>
        <end position="294"/>
    </location>
</feature>
<feature type="domain" description="TRAP C4-dicarboxylate transport system permease DctM subunit" evidence="8">
    <location>
        <begin position="7"/>
        <end position="416"/>
    </location>
</feature>
<keyword evidence="3" id="KW-0997">Cell inner membrane</keyword>
<evidence type="ECO:0000256" key="2">
    <source>
        <dbReference type="ARBA" id="ARBA00022475"/>
    </source>
</evidence>
<dbReference type="InterPro" id="IPR004681">
    <property type="entry name" value="TRAP_DctM"/>
</dbReference>
<keyword evidence="4 7" id="KW-0812">Transmembrane</keyword>
<evidence type="ECO:0000259" key="8">
    <source>
        <dbReference type="Pfam" id="PF06808"/>
    </source>
</evidence>
<feature type="transmembrane region" description="Helical" evidence="7">
    <location>
        <begin position="135"/>
        <end position="158"/>
    </location>
</feature>
<accession>A0ABY5JT43</accession>
<sequence length="420" mass="44020">MVALVLFVSFIFLMLIRVPIGISLGLACLIAILSSGTISPIFLAQNLITSTDSFPLMAVPFFILAGEIMAQGGISKRLFNFARLFVGNITGGLGIAVVLTSMLFAAISGSGPATVAAVGGMAIPMLVAEGYDKKFVTALVACAGTLGVIIPPSIPMVIYGVSSGTSIGDLFLAGIVPGILMGFALAIYAYVYAKVNKYEADTTKFTGKLAFSRTKEAFWSLLIPVIILGGIYGGIFTPTEAAIVAVVYGLIIATCVYRELPFSKIYRVFVQSALTTGVILIITGTATTFGRILALERIPDTIGASITNISENPIILLLIINLFLLIIGTFMDTLAAIIILTPILYPIAMSIGLDPVHFGIILVVNLAIGFITPPLGGILFVASGVSGLSIAQISKAAIPMFLIMVVILLVISFVPAVLLF</sequence>
<feature type="transmembrane region" description="Helical" evidence="7">
    <location>
        <begin position="53"/>
        <end position="70"/>
    </location>
</feature>
<dbReference type="PANTHER" id="PTHR33362">
    <property type="entry name" value="SIALIC ACID TRAP TRANSPORTER PERMEASE PROTEIN SIAT-RELATED"/>
    <property type="match status" value="1"/>
</dbReference>
<comment type="subcellular location">
    <subcellularLocation>
        <location evidence="1">Cell inner membrane</location>
        <topology evidence="1">Multi-pass membrane protein</topology>
    </subcellularLocation>
</comment>
<feature type="transmembrane region" description="Helical" evidence="7">
    <location>
        <begin position="359"/>
        <end position="385"/>
    </location>
</feature>
<dbReference type="RefSeq" id="WP_256708145.1">
    <property type="nucleotide sequence ID" value="NZ_CP101914.1"/>
</dbReference>
<evidence type="ECO:0000256" key="6">
    <source>
        <dbReference type="ARBA" id="ARBA00023136"/>
    </source>
</evidence>
<evidence type="ECO:0000313" key="10">
    <source>
        <dbReference type="Proteomes" id="UP001059773"/>
    </source>
</evidence>
<evidence type="ECO:0000256" key="7">
    <source>
        <dbReference type="SAM" id="Phobius"/>
    </source>
</evidence>
<gene>
    <name evidence="9" type="ORF">NP439_23510</name>
</gene>
<keyword evidence="5 7" id="KW-1133">Transmembrane helix</keyword>
<dbReference type="PIRSF" id="PIRSF006066">
    <property type="entry name" value="HI0050"/>
    <property type="match status" value="1"/>
</dbReference>
<keyword evidence="2" id="KW-1003">Cell membrane</keyword>
<evidence type="ECO:0000256" key="3">
    <source>
        <dbReference type="ARBA" id="ARBA00022519"/>
    </source>
</evidence>
<dbReference type="Pfam" id="PF06808">
    <property type="entry name" value="DctM"/>
    <property type="match status" value="1"/>
</dbReference>
<feature type="transmembrane region" description="Helical" evidence="7">
    <location>
        <begin position="217"/>
        <end position="235"/>
    </location>
</feature>
<dbReference type="InterPro" id="IPR010656">
    <property type="entry name" value="DctM"/>
</dbReference>
<organism evidence="9 10">
    <name type="scientific">Oceanobacillus jeddahense</name>
    <dbReference type="NCBI Taxonomy" id="1462527"/>
    <lineage>
        <taxon>Bacteria</taxon>
        <taxon>Bacillati</taxon>
        <taxon>Bacillota</taxon>
        <taxon>Bacilli</taxon>
        <taxon>Bacillales</taxon>
        <taxon>Bacillaceae</taxon>
        <taxon>Oceanobacillus</taxon>
    </lineage>
</organism>
<evidence type="ECO:0000256" key="1">
    <source>
        <dbReference type="ARBA" id="ARBA00004429"/>
    </source>
</evidence>
<dbReference type="Proteomes" id="UP001059773">
    <property type="component" value="Chromosome"/>
</dbReference>
<proteinExistence type="predicted"/>
<feature type="transmembrane region" description="Helical" evidence="7">
    <location>
        <begin position="397"/>
        <end position="419"/>
    </location>
</feature>
<name>A0ABY5JT43_9BACI</name>
<dbReference type="NCBIfam" id="TIGR00786">
    <property type="entry name" value="dctM"/>
    <property type="match status" value="1"/>
</dbReference>
<evidence type="ECO:0000313" key="9">
    <source>
        <dbReference type="EMBL" id="UUI02959.1"/>
    </source>
</evidence>
<feature type="transmembrane region" description="Helical" evidence="7">
    <location>
        <begin position="7"/>
        <end position="33"/>
    </location>
</feature>
<dbReference type="EMBL" id="CP101914">
    <property type="protein sequence ID" value="UUI02959.1"/>
    <property type="molecule type" value="Genomic_DNA"/>
</dbReference>
<feature type="transmembrane region" description="Helical" evidence="7">
    <location>
        <begin position="314"/>
        <end position="347"/>
    </location>
</feature>
<dbReference type="PANTHER" id="PTHR33362:SF5">
    <property type="entry name" value="C4-DICARBOXYLATE TRAP TRANSPORTER LARGE PERMEASE PROTEIN DCTM"/>
    <property type="match status" value="1"/>
</dbReference>
<keyword evidence="10" id="KW-1185">Reference proteome</keyword>
<feature type="transmembrane region" description="Helical" evidence="7">
    <location>
        <begin position="241"/>
        <end position="260"/>
    </location>
</feature>
<protein>
    <submittedName>
        <fullName evidence="9">TRAP transporter large permease</fullName>
    </submittedName>
</protein>
<feature type="transmembrane region" description="Helical" evidence="7">
    <location>
        <begin position="111"/>
        <end position="128"/>
    </location>
</feature>
<reference evidence="9" key="1">
    <citation type="submission" date="2022-07" db="EMBL/GenBank/DDBJ databases">
        <title>FELIX.</title>
        <authorList>
            <person name="Wan K.H."/>
            <person name="Park S."/>
            <person name="Lawrence Q."/>
            <person name="Eichenberger J.P."/>
            <person name="Booth B.W."/>
            <person name="Piaggio A.J."/>
            <person name="Chandler J.C."/>
            <person name="Franklin A.B."/>
            <person name="Celniker S.E."/>
        </authorList>
    </citation>
    <scope>NUCLEOTIDE SEQUENCE</scope>
    <source>
        <strain evidence="9">QA-1986 374</strain>
    </source>
</reference>